<keyword evidence="1" id="KW-0175">Coiled coil</keyword>
<evidence type="ECO:0000313" key="3">
    <source>
        <dbReference type="EMBL" id="VTX49908.1"/>
    </source>
</evidence>
<accession>A0AAX3IQ22</accession>
<keyword evidence="2" id="KW-1133">Transmembrane helix</keyword>
<dbReference type="Proteomes" id="UP000658741">
    <property type="component" value="Unassembled WGS sequence"/>
</dbReference>
<gene>
    <name evidence="3" type="ORF">CAGEJMGA_00200</name>
</gene>
<dbReference type="AlphaFoldDB" id="A0AAX3IQ22"/>
<keyword evidence="2" id="KW-0812">Transmembrane</keyword>
<evidence type="ECO:0000313" key="4">
    <source>
        <dbReference type="Proteomes" id="UP000658741"/>
    </source>
</evidence>
<evidence type="ECO:0000256" key="1">
    <source>
        <dbReference type="SAM" id="Coils"/>
    </source>
</evidence>
<proteinExistence type="predicted"/>
<feature type="coiled-coil region" evidence="1">
    <location>
        <begin position="27"/>
        <end position="61"/>
    </location>
</feature>
<reference evidence="3" key="1">
    <citation type="submission" date="2019-05" db="EMBL/GenBank/DDBJ databases">
        <authorList>
            <person name="Hibberd M."/>
        </authorList>
    </citation>
    <scope>NUCLEOTIDE SEQUENCE</scope>
    <source>
        <strain evidence="3">Haemophilus_influenzae_BgEED16</strain>
    </source>
</reference>
<keyword evidence="2" id="KW-0472">Membrane</keyword>
<comment type="caution">
    <text evidence="3">The sequence shown here is derived from an EMBL/GenBank/DDBJ whole genome shotgun (WGS) entry which is preliminary data.</text>
</comment>
<evidence type="ECO:0000256" key="2">
    <source>
        <dbReference type="SAM" id="Phobius"/>
    </source>
</evidence>
<dbReference type="EMBL" id="CABFLD010000011">
    <property type="protein sequence ID" value="VTX49908.1"/>
    <property type="molecule type" value="Genomic_DNA"/>
</dbReference>
<dbReference type="RefSeq" id="WP_197711744.1">
    <property type="nucleotide sequence ID" value="NZ_CABFLD010000011.1"/>
</dbReference>
<organism evidence="3 4">
    <name type="scientific">Haemophilus influenzae</name>
    <dbReference type="NCBI Taxonomy" id="727"/>
    <lineage>
        <taxon>Bacteria</taxon>
        <taxon>Pseudomonadati</taxon>
        <taxon>Pseudomonadota</taxon>
        <taxon>Gammaproteobacteria</taxon>
        <taxon>Pasteurellales</taxon>
        <taxon>Pasteurellaceae</taxon>
        <taxon>Haemophilus</taxon>
    </lineage>
</organism>
<name>A0AAX3IQ22_HAEIF</name>
<protein>
    <submittedName>
        <fullName evidence="3">Uncharacterized protein</fullName>
    </submittedName>
</protein>
<sequence>MVSTVFCYFIAISFGIAIPIIIYQIPLREQKARVIELEQKLQRLENKYKAEQELKLATLEKKLVMGRIRYERTMRSLNSIKDKQIKLIQKSENYKNKLEQDVELNYQH</sequence>
<feature type="transmembrane region" description="Helical" evidence="2">
    <location>
        <begin position="6"/>
        <end position="25"/>
    </location>
</feature>